<dbReference type="GO" id="GO:0003995">
    <property type="term" value="F:acyl-CoA dehydrogenase activity"/>
    <property type="evidence" value="ECO:0007669"/>
    <property type="project" value="TreeGrafter"/>
</dbReference>
<evidence type="ECO:0000313" key="8">
    <source>
        <dbReference type="Proteomes" id="UP000252884"/>
    </source>
</evidence>
<evidence type="ECO:0000259" key="5">
    <source>
        <dbReference type="Pfam" id="PF02771"/>
    </source>
</evidence>
<sequence length="417" mass="44119">MSSLAEPASPALQDISNPHPAPLGKALPAAGDAALLFTRAQALLPLIAEGAAARESARELPYALVRKIAEAGLLTFRIPKAYGGPGGSIHDVVRFLVELAAVDSNLAQALRPNYGFIESLLAGKDEAARQLWFGRLLGGQILGNGGLERGGAHGATAATILRDGAHYRVNGTKYYSTGALYADWITSLALDADGKETAFFVPRGRAGVELVDDFDTAGQRLTASGTTRFTNTQVLAEEVRSGHFSREKRNPVTPLYQLILAAVEAGIARNALSDAVHFAQKHARPIRHSSAQASVDDPYVREAVGQIAAQAYAAEATVLRAASALDAAWAEQLGEEALTRASVEIAQAQHFAVAAALKASELAFDVGGASATDRRHNLDRHWRNARTVANHNPRQWKAAAAGAWHLKGEPPPTTGAF</sequence>
<dbReference type="InterPro" id="IPR046373">
    <property type="entry name" value="Acyl-CoA_Oxase/DH_mid-dom_sf"/>
</dbReference>
<dbReference type="RefSeq" id="WP_114468663.1">
    <property type="nucleotide sequence ID" value="NZ_QPJK01000004.1"/>
</dbReference>
<comment type="caution">
    <text evidence="7">The sequence shown here is derived from an EMBL/GenBank/DDBJ whole genome shotgun (WGS) entry which is preliminary data.</text>
</comment>
<evidence type="ECO:0000256" key="2">
    <source>
        <dbReference type="ARBA" id="ARBA00023002"/>
    </source>
</evidence>
<protein>
    <submittedName>
        <fullName evidence="7">Alkylation response protein AidB-like acyl-CoA dehydrogenase</fullName>
    </submittedName>
</protein>
<dbReference type="GO" id="GO:0016712">
    <property type="term" value="F:oxidoreductase activity, acting on paired donors, with incorporation or reduction of molecular oxygen, reduced flavin or flavoprotein as one donor, and incorporation of one atom of oxygen"/>
    <property type="evidence" value="ECO:0007669"/>
    <property type="project" value="TreeGrafter"/>
</dbReference>
<name>A0A368XTZ6_9BURK</name>
<dbReference type="Gene3D" id="1.20.140.10">
    <property type="entry name" value="Butyryl-CoA Dehydrogenase, subunit A, domain 3"/>
    <property type="match status" value="1"/>
</dbReference>
<evidence type="ECO:0000313" key="7">
    <source>
        <dbReference type="EMBL" id="RCW71433.1"/>
    </source>
</evidence>
<dbReference type="SUPFAM" id="SSF47203">
    <property type="entry name" value="Acyl-CoA dehydrogenase C-terminal domain-like"/>
    <property type="match status" value="1"/>
</dbReference>
<dbReference type="Pfam" id="PF08028">
    <property type="entry name" value="Acyl-CoA_dh_2"/>
    <property type="match status" value="1"/>
</dbReference>
<gene>
    <name evidence="7" type="ORF">DES41_104252</name>
</gene>
<dbReference type="GO" id="GO:0050660">
    <property type="term" value="F:flavin adenine dinucleotide binding"/>
    <property type="evidence" value="ECO:0007669"/>
    <property type="project" value="InterPro"/>
</dbReference>
<comment type="similarity">
    <text evidence="3">Belongs to the HpaH/HsaA monooxygenase family.</text>
</comment>
<dbReference type="Proteomes" id="UP000252884">
    <property type="component" value="Unassembled WGS sequence"/>
</dbReference>
<dbReference type="InterPro" id="IPR013786">
    <property type="entry name" value="AcylCoA_DH/ox_N"/>
</dbReference>
<dbReference type="Pfam" id="PF02771">
    <property type="entry name" value="Acyl-CoA_dh_N"/>
    <property type="match status" value="1"/>
</dbReference>
<dbReference type="InterPro" id="IPR009100">
    <property type="entry name" value="AcylCoA_DH/oxidase_NM_dom_sf"/>
</dbReference>
<feature type="domain" description="Acyl-CoA dehydrogenase/oxidase N-terminal" evidence="5">
    <location>
        <begin position="48"/>
        <end position="139"/>
    </location>
</feature>
<accession>A0A368XTZ6</accession>
<dbReference type="GO" id="GO:0033539">
    <property type="term" value="P:fatty acid beta-oxidation using acyl-CoA dehydrogenase"/>
    <property type="evidence" value="ECO:0007669"/>
    <property type="project" value="TreeGrafter"/>
</dbReference>
<keyword evidence="8" id="KW-1185">Reference proteome</keyword>
<dbReference type="SUPFAM" id="SSF56645">
    <property type="entry name" value="Acyl-CoA dehydrogenase NM domain-like"/>
    <property type="match status" value="1"/>
</dbReference>
<evidence type="ECO:0000256" key="3">
    <source>
        <dbReference type="ARBA" id="ARBA00049661"/>
    </source>
</evidence>
<dbReference type="InterPro" id="IPR050741">
    <property type="entry name" value="Acyl-CoA_dehydrogenase"/>
</dbReference>
<dbReference type="PIRSF" id="PIRSF016578">
    <property type="entry name" value="HsaA"/>
    <property type="match status" value="1"/>
</dbReference>
<dbReference type="Gene3D" id="1.10.540.10">
    <property type="entry name" value="Acyl-CoA dehydrogenase/oxidase, N-terminal domain"/>
    <property type="match status" value="1"/>
</dbReference>
<evidence type="ECO:0000259" key="6">
    <source>
        <dbReference type="Pfam" id="PF08028"/>
    </source>
</evidence>
<dbReference type="EMBL" id="QPJK01000004">
    <property type="protein sequence ID" value="RCW71433.1"/>
    <property type="molecule type" value="Genomic_DNA"/>
</dbReference>
<dbReference type="InterPro" id="IPR013107">
    <property type="entry name" value="Acyl-CoA_DH_C"/>
</dbReference>
<proteinExistence type="inferred from homology"/>
<evidence type="ECO:0000256" key="1">
    <source>
        <dbReference type="ARBA" id="ARBA00022630"/>
    </source>
</evidence>
<dbReference type="InterPro" id="IPR036250">
    <property type="entry name" value="AcylCo_DH-like_C"/>
</dbReference>
<evidence type="ECO:0000259" key="4">
    <source>
        <dbReference type="Pfam" id="PF02770"/>
    </source>
</evidence>
<dbReference type="PANTHER" id="PTHR48083:SF19">
    <property type="entry name" value="FLAVIN-DEPENDENT MONOOXYGENASE, OXYGENASE SUBUNIT HSAA"/>
    <property type="match status" value="1"/>
</dbReference>
<dbReference type="Pfam" id="PF02770">
    <property type="entry name" value="Acyl-CoA_dh_M"/>
    <property type="match status" value="1"/>
</dbReference>
<dbReference type="AlphaFoldDB" id="A0A368XTZ6"/>
<dbReference type="OrthoDB" id="6184213at2"/>
<dbReference type="Gene3D" id="2.40.110.10">
    <property type="entry name" value="Butyryl-CoA Dehydrogenase, subunit A, domain 2"/>
    <property type="match status" value="1"/>
</dbReference>
<dbReference type="PANTHER" id="PTHR48083">
    <property type="entry name" value="MEDIUM-CHAIN SPECIFIC ACYL-COA DEHYDROGENASE, MITOCHONDRIAL-RELATED"/>
    <property type="match status" value="1"/>
</dbReference>
<reference evidence="7 8" key="1">
    <citation type="submission" date="2018-07" db="EMBL/GenBank/DDBJ databases">
        <title>Genomic Encyclopedia of Type Strains, Phase IV (KMG-IV): sequencing the most valuable type-strain genomes for metagenomic binning, comparative biology and taxonomic classification.</title>
        <authorList>
            <person name="Goeker M."/>
        </authorList>
    </citation>
    <scope>NUCLEOTIDE SEQUENCE [LARGE SCALE GENOMIC DNA]</scope>
    <source>
        <strain evidence="7 8">DSM 21634</strain>
    </source>
</reference>
<keyword evidence="2" id="KW-0560">Oxidoreductase</keyword>
<organism evidence="7 8">
    <name type="scientific">Pseudorhodoferax soli</name>
    <dbReference type="NCBI Taxonomy" id="545864"/>
    <lineage>
        <taxon>Bacteria</taxon>
        <taxon>Pseudomonadati</taxon>
        <taxon>Pseudomonadota</taxon>
        <taxon>Betaproteobacteria</taxon>
        <taxon>Burkholderiales</taxon>
        <taxon>Comamonadaceae</taxon>
    </lineage>
</organism>
<dbReference type="InterPro" id="IPR006091">
    <property type="entry name" value="Acyl-CoA_Oxase/DH_mid-dom"/>
</dbReference>
<keyword evidence="1" id="KW-0285">Flavoprotein</keyword>
<feature type="domain" description="Acyl-CoA dehydrogenase C-terminal" evidence="6">
    <location>
        <begin position="258"/>
        <end position="392"/>
    </location>
</feature>
<dbReference type="InterPro" id="IPR037069">
    <property type="entry name" value="AcylCoA_DH/ox_N_sf"/>
</dbReference>
<feature type="domain" description="Acyl-CoA oxidase/dehydrogenase middle" evidence="4">
    <location>
        <begin position="156"/>
        <end position="231"/>
    </location>
</feature>
<dbReference type="GO" id="GO:0005737">
    <property type="term" value="C:cytoplasm"/>
    <property type="evidence" value="ECO:0007669"/>
    <property type="project" value="TreeGrafter"/>
</dbReference>